<reference evidence="3" key="1">
    <citation type="submission" date="2025-08" db="UniProtKB">
        <authorList>
            <consortium name="RefSeq"/>
        </authorList>
    </citation>
    <scope>IDENTIFICATION</scope>
    <source>
        <tissue evidence="3">Muscle</tissue>
    </source>
</reference>
<dbReference type="GeneID" id="106468879"/>
<name>A0ABM1TAP2_LIMPO</name>
<evidence type="ECO:0000256" key="1">
    <source>
        <dbReference type="SAM" id="SignalP"/>
    </source>
</evidence>
<evidence type="ECO:0000313" key="2">
    <source>
        <dbReference type="Proteomes" id="UP000694941"/>
    </source>
</evidence>
<protein>
    <submittedName>
        <fullName evidence="3">Marginal zone B- and B1-cell-specific protein-like</fullName>
    </submittedName>
</protein>
<dbReference type="PANTHER" id="PTHR15881">
    <property type="entry name" value="MARGINAL ZONE B- AND B1-CELL-SPECIFIC PROTEIN"/>
    <property type="match status" value="1"/>
</dbReference>
<sequence length="188" mass="21300">MGWRKILIILVINVLVFTFGAEGPKGMKFSVPQLSEEEQESAHLPNYLKCDACLAVAYQLQTALAKNRKSGRLAESDVFDIMEYVCEISFQNYGLKEVEGVKRLSGPGLPTENVAAMTQMGGKWPSRIQEICHMYLGEIGEMEIYRAFQEDPHQLSVFMCYGQGVQGYCNHQKDIKVEEHDHVSKDEF</sequence>
<keyword evidence="1" id="KW-0732">Signal</keyword>
<gene>
    <name evidence="3" type="primary">LOC106468879</name>
</gene>
<accession>A0ABM1TAP2</accession>
<evidence type="ECO:0000313" key="3">
    <source>
        <dbReference type="RefSeq" id="XP_022252948.1"/>
    </source>
</evidence>
<feature type="chain" id="PRO_5046411295" evidence="1">
    <location>
        <begin position="22"/>
        <end position="188"/>
    </location>
</feature>
<dbReference type="PANTHER" id="PTHR15881:SF2">
    <property type="entry name" value="MARGINAL ZONE B- AND B1-CELL-SPECIFIC PROTEIN"/>
    <property type="match status" value="1"/>
</dbReference>
<dbReference type="Proteomes" id="UP000694941">
    <property type="component" value="Unplaced"/>
</dbReference>
<keyword evidence="2" id="KW-1185">Reference proteome</keyword>
<proteinExistence type="predicted"/>
<organism evidence="2 3">
    <name type="scientific">Limulus polyphemus</name>
    <name type="common">Atlantic horseshoe crab</name>
    <dbReference type="NCBI Taxonomy" id="6850"/>
    <lineage>
        <taxon>Eukaryota</taxon>
        <taxon>Metazoa</taxon>
        <taxon>Ecdysozoa</taxon>
        <taxon>Arthropoda</taxon>
        <taxon>Chelicerata</taxon>
        <taxon>Merostomata</taxon>
        <taxon>Xiphosura</taxon>
        <taxon>Limulidae</taxon>
        <taxon>Limulus</taxon>
    </lineage>
</organism>
<dbReference type="RefSeq" id="XP_022252948.1">
    <property type="nucleotide sequence ID" value="XM_022397240.1"/>
</dbReference>
<dbReference type="InterPro" id="IPR052682">
    <property type="entry name" value="MZB1"/>
</dbReference>
<feature type="signal peptide" evidence="1">
    <location>
        <begin position="1"/>
        <end position="21"/>
    </location>
</feature>